<feature type="region of interest" description="Disordered" evidence="1">
    <location>
        <begin position="162"/>
        <end position="184"/>
    </location>
</feature>
<dbReference type="EMBL" id="CAADFC020000009">
    <property type="protein sequence ID" value="VIO69526.1"/>
    <property type="molecule type" value="Genomic_DNA"/>
</dbReference>
<proteinExistence type="predicted"/>
<feature type="transmembrane region" description="Helical" evidence="2">
    <location>
        <begin position="131"/>
        <end position="150"/>
    </location>
</feature>
<keyword evidence="2" id="KW-0812">Transmembrane</keyword>
<feature type="transmembrane region" description="Helical" evidence="2">
    <location>
        <begin position="91"/>
        <end position="111"/>
    </location>
</feature>
<evidence type="ECO:0000256" key="2">
    <source>
        <dbReference type="SAM" id="Phobius"/>
    </source>
</evidence>
<name>A0A508T627_9BRAD</name>
<reference evidence="3" key="1">
    <citation type="submission" date="2019-02" db="EMBL/GenBank/DDBJ databases">
        <authorList>
            <person name="Pothier F.J."/>
        </authorList>
    </citation>
    <scope>NUCLEOTIDE SEQUENCE</scope>
    <source>
        <strain evidence="3">CI-1B</strain>
    </source>
</reference>
<evidence type="ECO:0000313" key="4">
    <source>
        <dbReference type="Proteomes" id="UP000328092"/>
    </source>
</evidence>
<keyword evidence="2" id="KW-1133">Transmembrane helix</keyword>
<comment type="caution">
    <text evidence="3">The sequence shown here is derived from an EMBL/GenBank/DDBJ whole genome shotgun (WGS) entry which is preliminary data.</text>
</comment>
<dbReference type="Proteomes" id="UP000328092">
    <property type="component" value="Unassembled WGS sequence"/>
</dbReference>
<evidence type="ECO:0000313" key="3">
    <source>
        <dbReference type="EMBL" id="VIO69526.1"/>
    </source>
</evidence>
<sequence length="184" mass="19419">MVLAVSSTVALLLAGVIHLASPWIDPHAVVPLYIGCLTLPPFVLANTLDGISREHDWMQLGLMPQFIVRQGLIIALTAGALALGLNLGATVAMIASAAAVYIAAIGQMIVLNRRLAAHVGPGEKSYDVKGWFAVSLPIMLVESFYLLLGYTDVLMSSSFARPRKSASTSPPRPQARSAIAAFPG</sequence>
<feature type="transmembrane region" description="Helical" evidence="2">
    <location>
        <begin position="29"/>
        <end position="45"/>
    </location>
</feature>
<keyword evidence="4" id="KW-1185">Reference proteome</keyword>
<evidence type="ECO:0000256" key="1">
    <source>
        <dbReference type="SAM" id="MobiDB-lite"/>
    </source>
</evidence>
<keyword evidence="2" id="KW-0472">Membrane</keyword>
<gene>
    <name evidence="3" type="ORF">CI1B_27320</name>
</gene>
<protein>
    <submittedName>
        <fullName evidence="3">Uncharacterized protein</fullName>
    </submittedName>
</protein>
<dbReference type="AlphaFoldDB" id="A0A508T627"/>
<organism evidence="3 4">
    <name type="scientific">Bradyrhizobium ivorense</name>
    <dbReference type="NCBI Taxonomy" id="2511166"/>
    <lineage>
        <taxon>Bacteria</taxon>
        <taxon>Pseudomonadati</taxon>
        <taxon>Pseudomonadota</taxon>
        <taxon>Alphaproteobacteria</taxon>
        <taxon>Hyphomicrobiales</taxon>
        <taxon>Nitrobacteraceae</taxon>
        <taxon>Bradyrhizobium</taxon>
    </lineage>
</organism>
<feature type="transmembrane region" description="Helical" evidence="2">
    <location>
        <begin position="66"/>
        <end position="85"/>
    </location>
</feature>
<accession>A0A508T627</accession>